<organism evidence="1 2">
    <name type="scientific">Tanacetum coccineum</name>
    <dbReference type="NCBI Taxonomy" id="301880"/>
    <lineage>
        <taxon>Eukaryota</taxon>
        <taxon>Viridiplantae</taxon>
        <taxon>Streptophyta</taxon>
        <taxon>Embryophyta</taxon>
        <taxon>Tracheophyta</taxon>
        <taxon>Spermatophyta</taxon>
        <taxon>Magnoliopsida</taxon>
        <taxon>eudicotyledons</taxon>
        <taxon>Gunneridae</taxon>
        <taxon>Pentapetalae</taxon>
        <taxon>asterids</taxon>
        <taxon>campanulids</taxon>
        <taxon>Asterales</taxon>
        <taxon>Asteraceae</taxon>
        <taxon>Asteroideae</taxon>
        <taxon>Anthemideae</taxon>
        <taxon>Anthemidinae</taxon>
        <taxon>Tanacetum</taxon>
    </lineage>
</organism>
<reference evidence="1" key="2">
    <citation type="submission" date="2022-01" db="EMBL/GenBank/DDBJ databases">
        <authorList>
            <person name="Yamashiro T."/>
            <person name="Shiraishi A."/>
            <person name="Satake H."/>
            <person name="Nakayama K."/>
        </authorList>
    </citation>
    <scope>NUCLEOTIDE SEQUENCE</scope>
</reference>
<evidence type="ECO:0000313" key="2">
    <source>
        <dbReference type="Proteomes" id="UP001151760"/>
    </source>
</evidence>
<proteinExistence type="predicted"/>
<keyword evidence="2" id="KW-1185">Reference proteome</keyword>
<protein>
    <submittedName>
        <fullName evidence="1">Uncharacterized protein</fullName>
    </submittedName>
</protein>
<accession>A0ABQ5ELV7</accession>
<name>A0ABQ5ELV7_9ASTR</name>
<evidence type="ECO:0000313" key="1">
    <source>
        <dbReference type="EMBL" id="GJT51864.1"/>
    </source>
</evidence>
<sequence>MHWYAKDKQSKNAHMRETLGLAPKCAAKSQGRKFDKHELSELYPTEEVEQVTEVMNALQGSMIPSSDRGGMHIEAQRSWYEKIARPRE</sequence>
<comment type="caution">
    <text evidence="1">The sequence shown here is derived from an EMBL/GenBank/DDBJ whole genome shotgun (WGS) entry which is preliminary data.</text>
</comment>
<dbReference type="Proteomes" id="UP001151760">
    <property type="component" value="Unassembled WGS sequence"/>
</dbReference>
<dbReference type="EMBL" id="BQNB010016443">
    <property type="protein sequence ID" value="GJT51864.1"/>
    <property type="molecule type" value="Genomic_DNA"/>
</dbReference>
<reference evidence="1" key="1">
    <citation type="journal article" date="2022" name="Int. J. Mol. Sci.">
        <title>Draft Genome of Tanacetum Coccineum: Genomic Comparison of Closely Related Tanacetum-Family Plants.</title>
        <authorList>
            <person name="Yamashiro T."/>
            <person name="Shiraishi A."/>
            <person name="Nakayama K."/>
            <person name="Satake H."/>
        </authorList>
    </citation>
    <scope>NUCLEOTIDE SEQUENCE</scope>
</reference>
<gene>
    <name evidence="1" type="ORF">Tco_0978021</name>
</gene>